<name>A0A146K4G8_9EUKA</name>
<feature type="non-terminal residue" evidence="8">
    <location>
        <position position="1"/>
    </location>
</feature>
<dbReference type="SUPFAM" id="SSF48371">
    <property type="entry name" value="ARM repeat"/>
    <property type="match status" value="1"/>
</dbReference>
<reference evidence="8" key="1">
    <citation type="submission" date="2015-07" db="EMBL/GenBank/DDBJ databases">
        <title>Adaptation to a free-living lifestyle via gene acquisitions in the diplomonad Trepomonas sp. PC1.</title>
        <authorList>
            <person name="Xu F."/>
            <person name="Jerlstrom-Hultqvist J."/>
            <person name="Kolisko M."/>
            <person name="Simpson A.G.B."/>
            <person name="Roger A.J."/>
            <person name="Svard S.G."/>
            <person name="Andersson J.O."/>
        </authorList>
    </citation>
    <scope>NUCLEOTIDE SEQUENCE</scope>
    <source>
        <strain evidence="8">PC1</strain>
    </source>
</reference>
<keyword evidence="4" id="KW-0653">Protein transport</keyword>
<feature type="compositionally biased region" description="Low complexity" evidence="6">
    <location>
        <begin position="968"/>
        <end position="1020"/>
    </location>
</feature>
<protein>
    <submittedName>
        <fullName evidence="8">Adaptin N terminal region-containing protein</fullName>
    </submittedName>
</protein>
<organism evidence="8">
    <name type="scientific">Trepomonas sp. PC1</name>
    <dbReference type="NCBI Taxonomy" id="1076344"/>
    <lineage>
        <taxon>Eukaryota</taxon>
        <taxon>Metamonada</taxon>
        <taxon>Diplomonadida</taxon>
        <taxon>Hexamitidae</taxon>
        <taxon>Hexamitinae</taxon>
        <taxon>Trepomonas</taxon>
    </lineage>
</organism>
<dbReference type="Pfam" id="PF01602">
    <property type="entry name" value="Adaptin_N"/>
    <property type="match status" value="1"/>
</dbReference>
<dbReference type="GO" id="GO:0006886">
    <property type="term" value="P:intracellular protein transport"/>
    <property type="evidence" value="ECO:0007669"/>
    <property type="project" value="InterPro"/>
</dbReference>
<evidence type="ECO:0000256" key="3">
    <source>
        <dbReference type="ARBA" id="ARBA00022448"/>
    </source>
</evidence>
<keyword evidence="3" id="KW-0813">Transport</keyword>
<keyword evidence="5" id="KW-0472">Membrane</keyword>
<dbReference type="InterPro" id="IPR026739">
    <property type="entry name" value="AP_beta"/>
</dbReference>
<evidence type="ECO:0000256" key="6">
    <source>
        <dbReference type="SAM" id="MobiDB-lite"/>
    </source>
</evidence>
<dbReference type="PANTHER" id="PTHR11134">
    <property type="entry name" value="ADAPTOR COMPLEX SUBUNIT BETA FAMILY MEMBER"/>
    <property type="match status" value="1"/>
</dbReference>
<dbReference type="EMBL" id="GDID01004824">
    <property type="protein sequence ID" value="JAP91782.1"/>
    <property type="molecule type" value="Transcribed_RNA"/>
</dbReference>
<evidence type="ECO:0000259" key="7">
    <source>
        <dbReference type="Pfam" id="PF01602"/>
    </source>
</evidence>
<gene>
    <name evidence="8" type="ORF">TPC1_16494</name>
</gene>
<dbReference type="InterPro" id="IPR016024">
    <property type="entry name" value="ARM-type_fold"/>
</dbReference>
<evidence type="ECO:0000256" key="5">
    <source>
        <dbReference type="ARBA" id="ARBA00023136"/>
    </source>
</evidence>
<evidence type="ECO:0000256" key="1">
    <source>
        <dbReference type="ARBA" id="ARBA00004308"/>
    </source>
</evidence>
<dbReference type="InterPro" id="IPR002553">
    <property type="entry name" value="Clathrin/coatomer_adapt-like_N"/>
</dbReference>
<evidence type="ECO:0000256" key="2">
    <source>
        <dbReference type="ARBA" id="ARBA00006613"/>
    </source>
</evidence>
<feature type="compositionally biased region" description="Low complexity" evidence="6">
    <location>
        <begin position="891"/>
        <end position="921"/>
    </location>
</feature>
<feature type="region of interest" description="Disordered" evidence="6">
    <location>
        <begin position="876"/>
        <end position="1029"/>
    </location>
</feature>
<dbReference type="AlphaFoldDB" id="A0A146K4G8"/>
<feature type="compositionally biased region" description="Pro residues" evidence="6">
    <location>
        <begin position="876"/>
        <end position="886"/>
    </location>
</feature>
<feature type="compositionally biased region" description="Low complexity" evidence="6">
    <location>
        <begin position="931"/>
        <end position="956"/>
    </location>
</feature>
<dbReference type="GO" id="GO:0016192">
    <property type="term" value="P:vesicle-mediated transport"/>
    <property type="evidence" value="ECO:0007669"/>
    <property type="project" value="InterPro"/>
</dbReference>
<comment type="similarity">
    <text evidence="2">Belongs to the adaptor complexes large subunit family.</text>
</comment>
<proteinExistence type="inferred from homology"/>
<sequence>KPAAAVQGFYTTLTLDEIITQLNSKEATETMDGMRNLVGLMSHGVEVDAALPHVIKLVIQPDLAMRRYVYQFLAHFSESNPAQALMAVNILQRALSDKNSLVRGMALRALSSIRVREIAEVARLSIEQHILDDSPMVRRIAVLGINKLHSFCPEFKADLRKLLERSLDDSVPVVFGAALQTFELAFGDDWELFHPSFHKVCSMLHELDQFEQVNALQLLTRYVRQNFADARFKQDEEINMDLQAAYKAAGMLLRAASPAVVLEAATFLYHCSPAFERIFEINLVARSVAHAVAVALVRVLSAPFTVSQTPILATIRMISEKYPQYFNSHYKEFYLKFGEPLNEKLMKLQILSSIAGSLTDTDQDMLLNELKTYVTYSLSQVYVEQQEITVLVIRVISKIVEVKALSQLQNAKEKLDDFADYYWSLLMNPIIRVAKNKTEIAFANDVVFQQSVIEVCHLLNRLREIDLACNTQCVEQVGNILVSKNQIYIDPEADEKQDKKYPIPKGLWPSTLGFEPKFDPLLIEEEHHSENLNKKSILQHTKLGIFIQEQIRILISAYSISHQLSQNFECLKMRAAIISTVKTLRYNCAPFVAEFLRMIVIRISDEPFEIKQNCLQIYSEIFSDLETFRAAPVYLKQRRIIQDSKRVGEDLDKVMVQRYGGQVPTMLTAEQIAEEMGNFDYSIRQMNEYLIKTLQLDHSYVMRDLATMQYFAGFSNEIFALTTDFSECTAIMGTMSQVLGFKVVNHRSLPKFAQEDTPNNLREQLRVINQISSGPHEQINFAKKEDKSDVIVKGEETGIRVSGKVDVDQFLQAEKKKPNRLQEEDDYYYYDDEEEQVQGRPQKAKLTAMLPQKPGVIAPKPAIAVPATRVVPAVKPAPKPAAPAQPKPAEKPAAPKQQNIPKAPQAPQAPKAPAVPSAPKVAAPPQPKAPTAPKAPTVPSAPKPAAVGKPAVQAQKPADDLMSLFADAPVQQAVPAKPVQAPAKPAGPAVAKPTGPAKPAAPGQKPAAPAQKPAGQQAPADDLLKMLFQ</sequence>
<dbReference type="GO" id="GO:0030117">
    <property type="term" value="C:membrane coat"/>
    <property type="evidence" value="ECO:0007669"/>
    <property type="project" value="InterPro"/>
</dbReference>
<feature type="domain" description="Clathrin/coatomer adaptor adaptin-like N-terminal" evidence="7">
    <location>
        <begin position="21"/>
        <end position="398"/>
    </location>
</feature>
<dbReference type="GO" id="GO:0012505">
    <property type="term" value="C:endomembrane system"/>
    <property type="evidence" value="ECO:0007669"/>
    <property type="project" value="UniProtKB-SubCell"/>
</dbReference>
<comment type="subcellular location">
    <subcellularLocation>
        <location evidence="1">Endomembrane system</location>
    </subcellularLocation>
</comment>
<accession>A0A146K4G8</accession>
<dbReference type="InterPro" id="IPR011989">
    <property type="entry name" value="ARM-like"/>
</dbReference>
<evidence type="ECO:0000313" key="8">
    <source>
        <dbReference type="EMBL" id="JAP91782.1"/>
    </source>
</evidence>
<evidence type="ECO:0000256" key="4">
    <source>
        <dbReference type="ARBA" id="ARBA00022927"/>
    </source>
</evidence>
<dbReference type="Gene3D" id="1.25.10.10">
    <property type="entry name" value="Leucine-rich Repeat Variant"/>
    <property type="match status" value="1"/>
</dbReference>